<protein>
    <submittedName>
        <fullName evidence="1">Uncharacterized protein</fullName>
    </submittedName>
</protein>
<accession>A0ACC2T1W1</accession>
<organism evidence="1 2">
    <name type="scientific">Entomophthora muscae</name>
    <dbReference type="NCBI Taxonomy" id="34485"/>
    <lineage>
        <taxon>Eukaryota</taxon>
        <taxon>Fungi</taxon>
        <taxon>Fungi incertae sedis</taxon>
        <taxon>Zoopagomycota</taxon>
        <taxon>Entomophthoromycotina</taxon>
        <taxon>Entomophthoromycetes</taxon>
        <taxon>Entomophthorales</taxon>
        <taxon>Entomophthoraceae</taxon>
        <taxon>Entomophthora</taxon>
    </lineage>
</organism>
<evidence type="ECO:0000313" key="1">
    <source>
        <dbReference type="EMBL" id="KAJ9068587.1"/>
    </source>
</evidence>
<proteinExistence type="predicted"/>
<evidence type="ECO:0000313" key="2">
    <source>
        <dbReference type="Proteomes" id="UP001165960"/>
    </source>
</evidence>
<gene>
    <name evidence="1" type="ORF">DSO57_1027082</name>
</gene>
<name>A0ACC2T1W1_9FUNG</name>
<reference evidence="1" key="1">
    <citation type="submission" date="2022-04" db="EMBL/GenBank/DDBJ databases">
        <title>Genome of the entomopathogenic fungus Entomophthora muscae.</title>
        <authorList>
            <person name="Elya C."/>
            <person name="Lovett B.R."/>
            <person name="Lee E."/>
            <person name="Macias A.M."/>
            <person name="Hajek A.E."/>
            <person name="De Bivort B.L."/>
            <person name="Kasson M.T."/>
            <person name="De Fine Licht H.H."/>
            <person name="Stajich J.E."/>
        </authorList>
    </citation>
    <scope>NUCLEOTIDE SEQUENCE</scope>
    <source>
        <strain evidence="1">Berkeley</strain>
    </source>
</reference>
<dbReference type="EMBL" id="QTSX02003713">
    <property type="protein sequence ID" value="KAJ9068587.1"/>
    <property type="molecule type" value="Genomic_DNA"/>
</dbReference>
<dbReference type="Proteomes" id="UP001165960">
    <property type="component" value="Unassembled WGS sequence"/>
</dbReference>
<keyword evidence="2" id="KW-1185">Reference proteome</keyword>
<comment type="caution">
    <text evidence="1">The sequence shown here is derived from an EMBL/GenBank/DDBJ whole genome shotgun (WGS) entry which is preliminary data.</text>
</comment>
<sequence>MIPKDDREEPLREMCSLGNLKAVIQFVRAGVDVNSANPMNGWTALHWASYRGHSEVVEFLLRNGADPSLINKKSETPAQLAKNNRVRELLNVPPSELEVSPVQPEPIFVPNYLSNPDLKKLWDLPDKDDLEPRQPYPSSPIPSGKATLASKSENISLKVECSTISESSAGRDSDVITQGIKEEVLICSDSEKPSDIIGAVYADTTSTLHDLVGQIKKELTEAPTPFKLFKRNKNGQVIPFHAGQFQLPWSNVIRPQAGDLLVLKSASDNV</sequence>